<sequence>MAADIKKLLPTVLKTLAFNDKEDFFSNYDIDYLPPESFSQIFGYTFSEEDIKEAIKQLQNEKVSFNGINGEIAFNENDRKLSLFKRGVLNTSKATIETLLFLQKPLVNGI</sequence>
<dbReference type="Proteomes" id="UP000266673">
    <property type="component" value="Unassembled WGS sequence"/>
</dbReference>
<accession>A0A397W5U7</accession>
<comment type="caution">
    <text evidence="1">The sequence shown here is derived from an EMBL/GenBank/DDBJ whole genome shotgun (WGS) entry which is preliminary data.</text>
</comment>
<reference evidence="1 2" key="1">
    <citation type="submission" date="2018-06" db="EMBL/GenBank/DDBJ databases">
        <title>Comparative genomics reveals the genomic features of Rhizophagus irregularis, R. cerebriforme, R. diaphanum and Gigaspora rosea, and their symbiotic lifestyle signature.</title>
        <authorList>
            <person name="Morin E."/>
            <person name="San Clemente H."/>
            <person name="Chen E.C.H."/>
            <person name="De La Providencia I."/>
            <person name="Hainaut M."/>
            <person name="Kuo A."/>
            <person name="Kohler A."/>
            <person name="Murat C."/>
            <person name="Tang N."/>
            <person name="Roy S."/>
            <person name="Loubradou J."/>
            <person name="Henrissat B."/>
            <person name="Grigoriev I.V."/>
            <person name="Corradi N."/>
            <person name="Roux C."/>
            <person name="Martin F.M."/>
        </authorList>
    </citation>
    <scope>NUCLEOTIDE SEQUENCE [LARGE SCALE GENOMIC DNA]</scope>
    <source>
        <strain evidence="1 2">DAOM 194757</strain>
    </source>
</reference>
<evidence type="ECO:0000313" key="2">
    <source>
        <dbReference type="Proteomes" id="UP000266673"/>
    </source>
</evidence>
<gene>
    <name evidence="1" type="ORF">C2G38_2155470</name>
</gene>
<dbReference type="AlphaFoldDB" id="A0A397W5U7"/>
<evidence type="ECO:0000313" key="1">
    <source>
        <dbReference type="EMBL" id="RIB29402.1"/>
    </source>
</evidence>
<dbReference type="OrthoDB" id="2420613at2759"/>
<name>A0A397W5U7_9GLOM</name>
<protein>
    <submittedName>
        <fullName evidence="1">Uncharacterized protein</fullName>
    </submittedName>
</protein>
<keyword evidence="2" id="KW-1185">Reference proteome</keyword>
<organism evidence="1 2">
    <name type="scientific">Gigaspora rosea</name>
    <dbReference type="NCBI Taxonomy" id="44941"/>
    <lineage>
        <taxon>Eukaryota</taxon>
        <taxon>Fungi</taxon>
        <taxon>Fungi incertae sedis</taxon>
        <taxon>Mucoromycota</taxon>
        <taxon>Glomeromycotina</taxon>
        <taxon>Glomeromycetes</taxon>
        <taxon>Diversisporales</taxon>
        <taxon>Gigasporaceae</taxon>
        <taxon>Gigaspora</taxon>
    </lineage>
</organism>
<dbReference type="EMBL" id="QKWP01000039">
    <property type="protein sequence ID" value="RIB29402.1"/>
    <property type="molecule type" value="Genomic_DNA"/>
</dbReference>
<proteinExistence type="predicted"/>